<gene>
    <name evidence="2" type="ORF">GCM10023189_47640</name>
</gene>
<proteinExistence type="inferred from homology"/>
<comment type="caution">
    <text evidence="2">The sequence shown here is derived from an EMBL/GenBank/DDBJ whole genome shotgun (WGS) entry which is preliminary data.</text>
</comment>
<dbReference type="Proteomes" id="UP001501175">
    <property type="component" value="Unassembled WGS sequence"/>
</dbReference>
<comment type="similarity">
    <text evidence="1">Belongs to the arylamine N-acetyltransferase family.</text>
</comment>
<keyword evidence="3" id="KW-1185">Reference proteome</keyword>
<dbReference type="Pfam" id="PF00797">
    <property type="entry name" value="Acetyltransf_2"/>
    <property type="match status" value="1"/>
</dbReference>
<evidence type="ECO:0000313" key="3">
    <source>
        <dbReference type="Proteomes" id="UP001501175"/>
    </source>
</evidence>
<name>A0ABP8NHP0_9BACT</name>
<evidence type="ECO:0000313" key="2">
    <source>
        <dbReference type="EMBL" id="GAA4466058.1"/>
    </source>
</evidence>
<dbReference type="Gene3D" id="3.30.2140.10">
    <property type="entry name" value="Arylamine N-acetyltransferase"/>
    <property type="match status" value="1"/>
</dbReference>
<sequence>MAARTTPDCRYALRNTELAIHHRNGETERQLLLSATEVQAVLASVFRLQLPQPALLAMELDKLLLRLSAAEQPATSQSPN</sequence>
<dbReference type="EMBL" id="BAABHD010000080">
    <property type="protein sequence ID" value="GAA4466058.1"/>
    <property type="molecule type" value="Genomic_DNA"/>
</dbReference>
<dbReference type="InterPro" id="IPR001447">
    <property type="entry name" value="Arylamine_N-AcTrfase"/>
</dbReference>
<reference evidence="3" key="1">
    <citation type="journal article" date="2019" name="Int. J. Syst. Evol. Microbiol.">
        <title>The Global Catalogue of Microorganisms (GCM) 10K type strain sequencing project: providing services to taxonomists for standard genome sequencing and annotation.</title>
        <authorList>
            <consortium name="The Broad Institute Genomics Platform"/>
            <consortium name="The Broad Institute Genome Sequencing Center for Infectious Disease"/>
            <person name="Wu L."/>
            <person name="Ma J."/>
        </authorList>
    </citation>
    <scope>NUCLEOTIDE SEQUENCE [LARGE SCALE GENOMIC DNA]</scope>
    <source>
        <strain evidence="3">JCM 17927</strain>
    </source>
</reference>
<evidence type="ECO:0000256" key="1">
    <source>
        <dbReference type="ARBA" id="ARBA00006547"/>
    </source>
</evidence>
<accession>A0ABP8NHP0</accession>
<dbReference type="SUPFAM" id="SSF54001">
    <property type="entry name" value="Cysteine proteinases"/>
    <property type="match status" value="1"/>
</dbReference>
<dbReference type="InterPro" id="IPR038765">
    <property type="entry name" value="Papain-like_cys_pep_sf"/>
</dbReference>
<protein>
    <submittedName>
        <fullName evidence="2">Uncharacterized protein</fullName>
    </submittedName>
</protein>
<organism evidence="2 3">
    <name type="scientific">Nibrella saemangeumensis</name>
    <dbReference type="NCBI Taxonomy" id="1084526"/>
    <lineage>
        <taxon>Bacteria</taxon>
        <taxon>Pseudomonadati</taxon>
        <taxon>Bacteroidota</taxon>
        <taxon>Cytophagia</taxon>
        <taxon>Cytophagales</taxon>
        <taxon>Spirosomataceae</taxon>
        <taxon>Nibrella</taxon>
    </lineage>
</organism>